<accession>A0ABV9EDX2</accession>
<dbReference type="InterPro" id="IPR021224">
    <property type="entry name" value="DUF2690"/>
</dbReference>
<reference evidence="2" key="1">
    <citation type="journal article" date="2019" name="Int. J. Syst. Evol. Microbiol.">
        <title>The Global Catalogue of Microorganisms (GCM) 10K type strain sequencing project: providing services to taxonomists for standard genome sequencing and annotation.</title>
        <authorList>
            <consortium name="The Broad Institute Genomics Platform"/>
            <consortium name="The Broad Institute Genome Sequencing Center for Infectious Disease"/>
            <person name="Wu L."/>
            <person name="Ma J."/>
        </authorList>
    </citation>
    <scope>NUCLEOTIDE SEQUENCE [LARGE SCALE GENOMIC DNA]</scope>
    <source>
        <strain evidence="2">CCUG 49560</strain>
    </source>
</reference>
<gene>
    <name evidence="1" type="ORF">ACFO8L_13540</name>
</gene>
<dbReference type="EMBL" id="JBHSFN010000007">
    <property type="protein sequence ID" value="MFC4587110.1"/>
    <property type="molecule type" value="Genomic_DNA"/>
</dbReference>
<keyword evidence="2" id="KW-1185">Reference proteome</keyword>
<name>A0ABV9EDX2_9ACTN</name>
<sequence length="177" mass="19097">MIRTWIGPLVTAAVAGLIAGPAMPVITPRVAAKPLETVHQAAVTRPEAHLLASCSGDGCQGKMAAAQGCQADRVQVGGFTRSASDDGREAELNITLWHSPECNSAWAELDLSTHNDSPDYLNFSWIDEYGRGAEQFENESITDPGNHPTPMVSWHNSIQVCIDSDMLHTGLRCSGWR</sequence>
<organism evidence="1 2">
    <name type="scientific">Sphaerisporangium corydalis</name>
    <dbReference type="NCBI Taxonomy" id="1441875"/>
    <lineage>
        <taxon>Bacteria</taxon>
        <taxon>Bacillati</taxon>
        <taxon>Actinomycetota</taxon>
        <taxon>Actinomycetes</taxon>
        <taxon>Streptosporangiales</taxon>
        <taxon>Streptosporangiaceae</taxon>
        <taxon>Sphaerisporangium</taxon>
    </lineage>
</organism>
<evidence type="ECO:0000313" key="1">
    <source>
        <dbReference type="EMBL" id="MFC4587110.1"/>
    </source>
</evidence>
<dbReference type="Proteomes" id="UP001595891">
    <property type="component" value="Unassembled WGS sequence"/>
</dbReference>
<protein>
    <submittedName>
        <fullName evidence="1">DUF2690 domain-containing protein</fullName>
    </submittedName>
</protein>
<dbReference type="Pfam" id="PF10901">
    <property type="entry name" value="DUF2690"/>
    <property type="match status" value="1"/>
</dbReference>
<proteinExistence type="predicted"/>
<dbReference type="RefSeq" id="WP_262844563.1">
    <property type="nucleotide sequence ID" value="NZ_JANZYP010000030.1"/>
</dbReference>
<evidence type="ECO:0000313" key="2">
    <source>
        <dbReference type="Proteomes" id="UP001595891"/>
    </source>
</evidence>
<comment type="caution">
    <text evidence="1">The sequence shown here is derived from an EMBL/GenBank/DDBJ whole genome shotgun (WGS) entry which is preliminary data.</text>
</comment>